<protein>
    <recommendedName>
        <fullName evidence="1">Ribosome maturation factor RimM PRC barrel domain-containing protein</fullName>
    </recommendedName>
</protein>
<dbReference type="EMBL" id="AP019367">
    <property type="protein sequence ID" value="BBH50254.1"/>
    <property type="molecule type" value="Genomic_DNA"/>
</dbReference>
<keyword evidence="3" id="KW-1185">Reference proteome</keyword>
<dbReference type="Proteomes" id="UP000273154">
    <property type="component" value="Chromosome"/>
</dbReference>
<dbReference type="InterPro" id="IPR011033">
    <property type="entry name" value="PRC_barrel-like_sf"/>
</dbReference>
<dbReference type="GO" id="GO:0006364">
    <property type="term" value="P:rRNA processing"/>
    <property type="evidence" value="ECO:0007669"/>
    <property type="project" value="InterPro"/>
</dbReference>
<dbReference type="KEGG" id="pcat:Pcatena_08410"/>
<dbReference type="InterPro" id="IPR056792">
    <property type="entry name" value="PRC_RimM"/>
</dbReference>
<sequence>MSAGLRVAVVPPALKGKRWHTVEDVETSPAGQLVSLSGIKSLGDASELAGKSLIAAEEDLPDDLEMHDPQSLCGRDVVDGRLGLLGQIEEVMVGPANDVWVVDGELGETLVPVVEEMLDGVDEDGTIYVNIPVGLAPWDDGEAGEE</sequence>
<dbReference type="InterPro" id="IPR036976">
    <property type="entry name" value="RimM_N_sf"/>
</dbReference>
<evidence type="ECO:0000259" key="1">
    <source>
        <dbReference type="Pfam" id="PF24986"/>
    </source>
</evidence>
<organism evidence="2 3">
    <name type="scientific">Parolsenella catena</name>
    <dbReference type="NCBI Taxonomy" id="2003188"/>
    <lineage>
        <taxon>Bacteria</taxon>
        <taxon>Bacillati</taxon>
        <taxon>Actinomycetota</taxon>
        <taxon>Coriobacteriia</taxon>
        <taxon>Coriobacteriales</taxon>
        <taxon>Atopobiaceae</taxon>
        <taxon>Parolsenella</taxon>
    </lineage>
</organism>
<gene>
    <name evidence="2" type="ORF">Pcatena_08410</name>
</gene>
<dbReference type="Gene3D" id="2.40.30.60">
    <property type="entry name" value="RimM"/>
    <property type="match status" value="1"/>
</dbReference>
<dbReference type="Pfam" id="PF24986">
    <property type="entry name" value="PRC_RimM"/>
    <property type="match status" value="1"/>
</dbReference>
<name>A0A3G9K7F3_9ACTN</name>
<evidence type="ECO:0000313" key="3">
    <source>
        <dbReference type="Proteomes" id="UP000273154"/>
    </source>
</evidence>
<dbReference type="SUPFAM" id="SSF50346">
    <property type="entry name" value="PRC-barrel domain"/>
    <property type="match status" value="1"/>
</dbReference>
<evidence type="ECO:0000313" key="2">
    <source>
        <dbReference type="EMBL" id="BBH50254.1"/>
    </source>
</evidence>
<dbReference type="Gene3D" id="2.30.30.240">
    <property type="entry name" value="PRC-barrel domain"/>
    <property type="match status" value="1"/>
</dbReference>
<accession>A0A3G9K7F3</accession>
<reference evidence="3" key="1">
    <citation type="submission" date="2018-11" db="EMBL/GenBank/DDBJ databases">
        <title>Comparative genomics of Parolsenella catena and Libanicoccus massiliensis: Reclassification of Libanicoccus massiliensis as Parolsenella massiliensis comb. nov.</title>
        <authorList>
            <person name="Sakamoto M."/>
            <person name="Ikeyama N."/>
            <person name="Murakami T."/>
            <person name="Mori H."/>
            <person name="Yuki M."/>
            <person name="Ohkuma M."/>
        </authorList>
    </citation>
    <scope>NUCLEOTIDE SEQUENCE [LARGE SCALE GENOMIC DNA]</scope>
    <source>
        <strain evidence="3">JCM 31932</strain>
    </source>
</reference>
<dbReference type="AlphaFoldDB" id="A0A3G9K7F3"/>
<proteinExistence type="predicted"/>
<feature type="domain" description="Ribosome maturation factor RimM PRC barrel" evidence="1">
    <location>
        <begin position="71"/>
        <end position="135"/>
    </location>
</feature>